<gene>
    <name evidence="1" type="ORF">CDAR_195261</name>
</gene>
<name>A0AAV4R410_9ARAC</name>
<evidence type="ECO:0000313" key="1">
    <source>
        <dbReference type="EMBL" id="GIY15734.1"/>
    </source>
</evidence>
<sequence length="106" mass="12264">MGSWAWPAKWDKKQQTEEWRSSLERPRLCIVDSDRDHACKVESLFIVGNLKLFSSAGISGTTTPVLHNKRKFEIHKNMFLFFRLLQIASMSHLKYNSNLQCSGFST</sequence>
<protein>
    <submittedName>
        <fullName evidence="1">Uncharacterized protein</fullName>
    </submittedName>
</protein>
<proteinExistence type="predicted"/>
<evidence type="ECO:0000313" key="2">
    <source>
        <dbReference type="Proteomes" id="UP001054837"/>
    </source>
</evidence>
<dbReference type="Proteomes" id="UP001054837">
    <property type="component" value="Unassembled WGS sequence"/>
</dbReference>
<organism evidence="1 2">
    <name type="scientific">Caerostris darwini</name>
    <dbReference type="NCBI Taxonomy" id="1538125"/>
    <lineage>
        <taxon>Eukaryota</taxon>
        <taxon>Metazoa</taxon>
        <taxon>Ecdysozoa</taxon>
        <taxon>Arthropoda</taxon>
        <taxon>Chelicerata</taxon>
        <taxon>Arachnida</taxon>
        <taxon>Araneae</taxon>
        <taxon>Araneomorphae</taxon>
        <taxon>Entelegynae</taxon>
        <taxon>Araneoidea</taxon>
        <taxon>Araneidae</taxon>
        <taxon>Caerostris</taxon>
    </lineage>
</organism>
<accession>A0AAV4R410</accession>
<dbReference type="EMBL" id="BPLQ01005578">
    <property type="protein sequence ID" value="GIY15734.1"/>
    <property type="molecule type" value="Genomic_DNA"/>
</dbReference>
<comment type="caution">
    <text evidence="1">The sequence shown here is derived from an EMBL/GenBank/DDBJ whole genome shotgun (WGS) entry which is preliminary data.</text>
</comment>
<dbReference type="AlphaFoldDB" id="A0AAV4R410"/>
<reference evidence="1 2" key="1">
    <citation type="submission" date="2021-06" db="EMBL/GenBank/DDBJ databases">
        <title>Caerostris darwini draft genome.</title>
        <authorList>
            <person name="Kono N."/>
            <person name="Arakawa K."/>
        </authorList>
    </citation>
    <scope>NUCLEOTIDE SEQUENCE [LARGE SCALE GENOMIC DNA]</scope>
</reference>
<keyword evidence="2" id="KW-1185">Reference proteome</keyword>